<dbReference type="OrthoDB" id="9797363at2"/>
<evidence type="ECO:0000256" key="8">
    <source>
        <dbReference type="SAM" id="MobiDB-lite"/>
    </source>
</evidence>
<keyword evidence="11" id="KW-1185">Reference proteome</keyword>
<feature type="transmembrane region" description="Helical" evidence="9">
    <location>
        <begin position="103"/>
        <end position="121"/>
    </location>
</feature>
<accession>A0A5B9QPJ7</accession>
<evidence type="ECO:0000256" key="1">
    <source>
        <dbReference type="ARBA" id="ARBA00004651"/>
    </source>
</evidence>
<dbReference type="GO" id="GO:0005886">
    <property type="term" value="C:plasma membrane"/>
    <property type="evidence" value="ECO:0007669"/>
    <property type="project" value="UniProtKB-SubCell"/>
</dbReference>
<proteinExistence type="predicted"/>
<dbReference type="NCBIfam" id="TIGR04178">
    <property type="entry name" value="exo_archaeo"/>
    <property type="match status" value="1"/>
</dbReference>
<keyword evidence="3" id="KW-0645">Protease</keyword>
<dbReference type="AlphaFoldDB" id="A0A5B9QPJ7"/>
<evidence type="ECO:0000256" key="3">
    <source>
        <dbReference type="ARBA" id="ARBA00022670"/>
    </source>
</evidence>
<evidence type="ECO:0000256" key="5">
    <source>
        <dbReference type="ARBA" id="ARBA00022801"/>
    </source>
</evidence>
<dbReference type="RefSeq" id="WP_148074468.1">
    <property type="nucleotide sequence ID" value="NZ_CP042913.1"/>
</dbReference>
<keyword evidence="7 9" id="KW-0472">Membrane</keyword>
<dbReference type="InterPro" id="IPR026392">
    <property type="entry name" value="Exo/Archaeosortase_dom"/>
</dbReference>
<feature type="transmembrane region" description="Helical" evidence="9">
    <location>
        <begin position="219"/>
        <end position="237"/>
    </location>
</feature>
<keyword evidence="4 9" id="KW-0812">Transmembrane</keyword>
<keyword evidence="5" id="KW-0378">Hydrolase</keyword>
<evidence type="ECO:0000256" key="2">
    <source>
        <dbReference type="ARBA" id="ARBA00022475"/>
    </source>
</evidence>
<gene>
    <name evidence="10" type="ORF">Pr1d_33600</name>
</gene>
<organism evidence="10 11">
    <name type="scientific">Bythopirellula goksoeyrii</name>
    <dbReference type="NCBI Taxonomy" id="1400387"/>
    <lineage>
        <taxon>Bacteria</taxon>
        <taxon>Pseudomonadati</taxon>
        <taxon>Planctomycetota</taxon>
        <taxon>Planctomycetia</taxon>
        <taxon>Pirellulales</taxon>
        <taxon>Lacipirellulaceae</taxon>
        <taxon>Bythopirellula</taxon>
    </lineage>
</organism>
<feature type="transmembrane region" description="Helical" evidence="9">
    <location>
        <begin position="141"/>
        <end position="165"/>
    </location>
</feature>
<feature type="region of interest" description="Disordered" evidence="8">
    <location>
        <begin position="1"/>
        <end position="31"/>
    </location>
</feature>
<evidence type="ECO:0000256" key="9">
    <source>
        <dbReference type="SAM" id="Phobius"/>
    </source>
</evidence>
<protein>
    <submittedName>
        <fullName evidence="10">Transmembrane exosortase (Exosortase_EpsH)</fullName>
    </submittedName>
</protein>
<evidence type="ECO:0000313" key="10">
    <source>
        <dbReference type="EMBL" id="QEG36051.1"/>
    </source>
</evidence>
<feature type="transmembrane region" description="Helical" evidence="9">
    <location>
        <begin position="177"/>
        <end position="199"/>
    </location>
</feature>
<dbReference type="GO" id="GO:0008233">
    <property type="term" value="F:peptidase activity"/>
    <property type="evidence" value="ECO:0007669"/>
    <property type="project" value="UniProtKB-KW"/>
</dbReference>
<dbReference type="EMBL" id="CP042913">
    <property type="protein sequence ID" value="QEG36051.1"/>
    <property type="molecule type" value="Genomic_DNA"/>
</dbReference>
<dbReference type="InterPro" id="IPR019127">
    <property type="entry name" value="Exosortase"/>
</dbReference>
<evidence type="ECO:0000256" key="7">
    <source>
        <dbReference type="ARBA" id="ARBA00023136"/>
    </source>
</evidence>
<feature type="transmembrane region" description="Helical" evidence="9">
    <location>
        <begin position="246"/>
        <end position="266"/>
    </location>
</feature>
<evidence type="ECO:0000256" key="6">
    <source>
        <dbReference type="ARBA" id="ARBA00022989"/>
    </source>
</evidence>
<evidence type="ECO:0000256" key="4">
    <source>
        <dbReference type="ARBA" id="ARBA00022692"/>
    </source>
</evidence>
<dbReference type="InterPro" id="IPR013426">
    <property type="entry name" value="EpsH-like"/>
</dbReference>
<feature type="transmembrane region" description="Helical" evidence="9">
    <location>
        <begin position="41"/>
        <end position="59"/>
    </location>
</feature>
<dbReference type="Proteomes" id="UP000323917">
    <property type="component" value="Chromosome"/>
</dbReference>
<reference evidence="10 11" key="1">
    <citation type="submission" date="2019-08" db="EMBL/GenBank/DDBJ databases">
        <title>Deep-cultivation of Planctomycetes and their phenomic and genomic characterization uncovers novel biology.</title>
        <authorList>
            <person name="Wiegand S."/>
            <person name="Jogler M."/>
            <person name="Boedeker C."/>
            <person name="Pinto D."/>
            <person name="Vollmers J."/>
            <person name="Rivas-Marin E."/>
            <person name="Kohn T."/>
            <person name="Peeters S.H."/>
            <person name="Heuer A."/>
            <person name="Rast P."/>
            <person name="Oberbeckmann S."/>
            <person name="Bunk B."/>
            <person name="Jeske O."/>
            <person name="Meyerdierks A."/>
            <person name="Storesund J.E."/>
            <person name="Kallscheuer N."/>
            <person name="Luecker S."/>
            <person name="Lage O.M."/>
            <person name="Pohl T."/>
            <person name="Merkel B.J."/>
            <person name="Hornburger P."/>
            <person name="Mueller R.-W."/>
            <person name="Bruemmer F."/>
            <person name="Labrenz M."/>
            <person name="Spormann A.M."/>
            <person name="Op den Camp H."/>
            <person name="Overmann J."/>
            <person name="Amann R."/>
            <person name="Jetten M.S.M."/>
            <person name="Mascher T."/>
            <person name="Medema M.H."/>
            <person name="Devos D.P."/>
            <person name="Kaster A.-K."/>
            <person name="Ovreas L."/>
            <person name="Rohde M."/>
            <person name="Galperin M.Y."/>
            <person name="Jogler C."/>
        </authorList>
    </citation>
    <scope>NUCLEOTIDE SEQUENCE [LARGE SCALE GENOMIC DNA]</scope>
    <source>
        <strain evidence="10 11">Pr1d</strain>
    </source>
</reference>
<sequence length="331" mass="36324">MKKKKQDKLSMKAKASSHSGRAAPSDSSLSSASPSLPSSPLWYGLSGALALAAIVWAYWPTLTEMVHKWESQPDYSHGYLVIPIALVFLWSRRSSFPTENVGASWWGLGLLAAAVGLRVLAGRFYLLPLDGWTLPLTVAGVVWLLYGTPVAKWSWPALVFLWFMVPIPFSAERWLRVPLQAIATKLGTAVLMMLGQPAIAEGNVILLGDHTLFVEEACSGMRIFVGIFALAFAFVLFSRWSYWQKALVLLATLPVAIVANVTRIVVTGLLYQHVSSDAGQKFSHDIAGFVMIPLAAVLLWLFLIYLDRLFPQVEELRPTGKIFGNAPPAAN</sequence>
<dbReference type="GO" id="GO:0006508">
    <property type="term" value="P:proteolysis"/>
    <property type="evidence" value="ECO:0007669"/>
    <property type="project" value="UniProtKB-KW"/>
</dbReference>
<comment type="subcellular location">
    <subcellularLocation>
        <location evidence="1">Cell membrane</location>
        <topology evidence="1">Multi-pass membrane protein</topology>
    </subcellularLocation>
</comment>
<keyword evidence="6 9" id="KW-1133">Transmembrane helix</keyword>
<feature type="transmembrane region" description="Helical" evidence="9">
    <location>
        <begin position="286"/>
        <end position="306"/>
    </location>
</feature>
<dbReference type="NCBIfam" id="TIGR02602">
    <property type="entry name" value="8TM_EpsH"/>
    <property type="match status" value="1"/>
</dbReference>
<keyword evidence="2" id="KW-1003">Cell membrane</keyword>
<evidence type="ECO:0000313" key="11">
    <source>
        <dbReference type="Proteomes" id="UP000323917"/>
    </source>
</evidence>
<dbReference type="KEGG" id="bgok:Pr1d_33600"/>
<dbReference type="Pfam" id="PF09721">
    <property type="entry name" value="Exosortase_EpsH"/>
    <property type="match status" value="1"/>
</dbReference>
<name>A0A5B9QPJ7_9BACT</name>
<feature type="compositionally biased region" description="Low complexity" evidence="8">
    <location>
        <begin position="22"/>
        <end position="31"/>
    </location>
</feature>
<feature type="transmembrane region" description="Helical" evidence="9">
    <location>
        <begin position="75"/>
        <end position="91"/>
    </location>
</feature>